<proteinExistence type="predicted"/>
<organism evidence="2 3">
    <name type="scientific">Pontibacter diazotrophicus</name>
    <dbReference type="NCBI Taxonomy" id="1400979"/>
    <lineage>
        <taxon>Bacteria</taxon>
        <taxon>Pseudomonadati</taxon>
        <taxon>Bacteroidota</taxon>
        <taxon>Cytophagia</taxon>
        <taxon>Cytophagales</taxon>
        <taxon>Hymenobacteraceae</taxon>
        <taxon>Pontibacter</taxon>
    </lineage>
</organism>
<evidence type="ECO:0000313" key="2">
    <source>
        <dbReference type="EMBL" id="RDV11796.1"/>
    </source>
</evidence>
<dbReference type="EMBL" id="QRGR01000038">
    <property type="protein sequence ID" value="RDV11796.1"/>
    <property type="molecule type" value="Genomic_DNA"/>
</dbReference>
<dbReference type="OrthoDB" id="1092930at2"/>
<evidence type="ECO:0000313" key="3">
    <source>
        <dbReference type="Proteomes" id="UP000256708"/>
    </source>
</evidence>
<keyword evidence="1" id="KW-0732">Signal</keyword>
<dbReference type="Pfam" id="PF14092">
    <property type="entry name" value="DUF4270"/>
    <property type="match status" value="1"/>
</dbReference>
<gene>
    <name evidence="2" type="ORF">DXT99_23705</name>
</gene>
<dbReference type="Proteomes" id="UP000256708">
    <property type="component" value="Unassembled WGS sequence"/>
</dbReference>
<keyword evidence="3" id="KW-1185">Reference proteome</keyword>
<accession>A0A3D8L362</accession>
<sequence length="456" mass="49839">MKRKLLTAYNRSFTFCLLLSASILLTSCEDANEVGLGLVEDNLSAYFTDTVTVDVSTVWLDSVVTSGTGALLVGQYTDALVGETTADAYFQVGLGEAWSLDDAAVFDSIRLILPYSAYSYGDTAQTFTLEAYRLQENITAQSLPLQVGSEEASSYFYTSSGLYNTSHTKAEAAPLSSYTFKARPTSGDSVLVPLPDEMGREWLRLKQQADLKLTSATNFLDYFRGMRLSASGAVLGFNATGAVLRLYYSVPSEESILHYYHDFPVTTGTTQYNQLSTDFSSSYLNGIARGGAAVASTAAENMAFAQSGTGLMIRLDFPYLTNLLNTVEPALISSAVLEVSPIANTTQYPFPLPATLALYETYQGNKPIYPLYKNYSIEAVQEAFYAEGNEYGTMGRYQFNITEYLINRLSGSNYSETLMLAAPASAFTQTVNRLAVGGPGQITQRVKLKIYYTKTK</sequence>
<feature type="signal peptide" evidence="1">
    <location>
        <begin position="1"/>
        <end position="31"/>
    </location>
</feature>
<dbReference type="InterPro" id="IPR025366">
    <property type="entry name" value="DUF4270"/>
</dbReference>
<feature type="chain" id="PRO_5017731612" evidence="1">
    <location>
        <begin position="32"/>
        <end position="456"/>
    </location>
</feature>
<evidence type="ECO:0000256" key="1">
    <source>
        <dbReference type="SAM" id="SignalP"/>
    </source>
</evidence>
<name>A0A3D8L362_9BACT</name>
<comment type="caution">
    <text evidence="2">The sequence shown here is derived from an EMBL/GenBank/DDBJ whole genome shotgun (WGS) entry which is preliminary data.</text>
</comment>
<dbReference type="PROSITE" id="PS51257">
    <property type="entry name" value="PROKAR_LIPOPROTEIN"/>
    <property type="match status" value="1"/>
</dbReference>
<protein>
    <submittedName>
        <fullName evidence="2">DUF4270 family protein</fullName>
    </submittedName>
</protein>
<reference evidence="3" key="1">
    <citation type="submission" date="2018-08" db="EMBL/GenBank/DDBJ databases">
        <authorList>
            <person name="Liu Z.-W."/>
            <person name="Du Z.-J."/>
        </authorList>
    </citation>
    <scope>NUCLEOTIDE SEQUENCE [LARGE SCALE GENOMIC DNA]</scope>
    <source>
        <strain evidence="3">H4X</strain>
    </source>
</reference>
<dbReference type="AlphaFoldDB" id="A0A3D8L362"/>
<dbReference type="RefSeq" id="WP_115568080.1">
    <property type="nucleotide sequence ID" value="NZ_QRGR01000038.1"/>
</dbReference>